<feature type="transmembrane region" description="Helical" evidence="1">
    <location>
        <begin position="146"/>
        <end position="167"/>
    </location>
</feature>
<protein>
    <submittedName>
        <fullName evidence="3">Uncharacterized protein</fullName>
    </submittedName>
</protein>
<feature type="transmembrane region" description="Helical" evidence="1">
    <location>
        <begin position="206"/>
        <end position="229"/>
    </location>
</feature>
<feature type="signal peptide" evidence="2">
    <location>
        <begin position="1"/>
        <end position="27"/>
    </location>
</feature>
<name>A0A812DXE3_ACAPH</name>
<feature type="transmembrane region" description="Helical" evidence="1">
    <location>
        <begin position="58"/>
        <end position="75"/>
    </location>
</feature>
<proteinExistence type="predicted"/>
<evidence type="ECO:0000313" key="4">
    <source>
        <dbReference type="Proteomes" id="UP000597762"/>
    </source>
</evidence>
<feature type="transmembrane region" description="Helical" evidence="1">
    <location>
        <begin position="173"/>
        <end position="194"/>
    </location>
</feature>
<feature type="transmembrane region" description="Helical" evidence="1">
    <location>
        <begin position="300"/>
        <end position="319"/>
    </location>
</feature>
<keyword evidence="1" id="KW-1133">Transmembrane helix</keyword>
<feature type="transmembrane region" description="Helical" evidence="1">
    <location>
        <begin position="241"/>
        <end position="261"/>
    </location>
</feature>
<keyword evidence="2" id="KW-0732">Signal</keyword>
<dbReference type="Proteomes" id="UP000597762">
    <property type="component" value="Unassembled WGS sequence"/>
</dbReference>
<organism evidence="3 4">
    <name type="scientific">Acanthosepion pharaonis</name>
    <name type="common">Pharaoh cuttlefish</name>
    <name type="synonym">Sepia pharaonis</name>
    <dbReference type="NCBI Taxonomy" id="158019"/>
    <lineage>
        <taxon>Eukaryota</taxon>
        <taxon>Metazoa</taxon>
        <taxon>Spiralia</taxon>
        <taxon>Lophotrochozoa</taxon>
        <taxon>Mollusca</taxon>
        <taxon>Cephalopoda</taxon>
        <taxon>Coleoidea</taxon>
        <taxon>Decapodiformes</taxon>
        <taxon>Sepiida</taxon>
        <taxon>Sepiina</taxon>
        <taxon>Sepiidae</taxon>
        <taxon>Acanthosepion</taxon>
    </lineage>
</organism>
<reference evidence="3" key="1">
    <citation type="submission" date="2021-01" db="EMBL/GenBank/DDBJ databases">
        <authorList>
            <person name="Li R."/>
            <person name="Bekaert M."/>
        </authorList>
    </citation>
    <scope>NUCLEOTIDE SEQUENCE</scope>
    <source>
        <strain evidence="3">Farmed</strain>
    </source>
</reference>
<feature type="transmembrane region" description="Helical" evidence="1">
    <location>
        <begin position="119"/>
        <end position="139"/>
    </location>
</feature>
<keyword evidence="1" id="KW-0472">Membrane</keyword>
<evidence type="ECO:0000313" key="3">
    <source>
        <dbReference type="EMBL" id="CAE1308403.1"/>
    </source>
</evidence>
<feature type="transmembrane region" description="Helical" evidence="1">
    <location>
        <begin position="273"/>
        <end position="294"/>
    </location>
</feature>
<evidence type="ECO:0000256" key="2">
    <source>
        <dbReference type="SAM" id="SignalP"/>
    </source>
</evidence>
<keyword evidence="4" id="KW-1185">Reference proteome</keyword>
<sequence length="326" mass="36946">MFFSIPSLHAFSLLSFFLLSLSHSLSASLPPPYLLLFFLPFLTVKSYHRRLINHKKHIINQFSSIHFLSLHYLPFSSQFLSSSFSSLPSLFYTLFTPLLLSFSYYLFSSRSSFFCLSTSLSTSLIISLLPLFVFVPFYFPSCFPSCIILLYSLYLLTLHPLLFSIFPPLFLPLYFPFPLSVSSYLLLSLLPFLSSPSCCHTFCLPTAITFLLSLSFLFISLPLFLLSLLPLFLPPLFISPSHLLCFCLPPSITFCLSLSFLSPSYLCFSSPLSTFLCLPPSLLCLFCFSFLLSSSILPPLFLPSFYPYLLLSFTSPIIISKKNACF</sequence>
<dbReference type="EMBL" id="CAHIKZ030004187">
    <property type="protein sequence ID" value="CAE1308403.1"/>
    <property type="molecule type" value="Genomic_DNA"/>
</dbReference>
<keyword evidence="1" id="KW-0812">Transmembrane</keyword>
<dbReference type="AlphaFoldDB" id="A0A812DXE3"/>
<comment type="caution">
    <text evidence="3">The sequence shown here is derived from an EMBL/GenBank/DDBJ whole genome shotgun (WGS) entry which is preliminary data.</text>
</comment>
<feature type="transmembrane region" description="Helical" evidence="1">
    <location>
        <begin position="87"/>
        <end position="107"/>
    </location>
</feature>
<gene>
    <name evidence="3" type="ORF">SPHA_60293</name>
</gene>
<feature type="chain" id="PRO_5032857661" evidence="2">
    <location>
        <begin position="28"/>
        <end position="326"/>
    </location>
</feature>
<accession>A0A812DXE3</accession>
<evidence type="ECO:0000256" key="1">
    <source>
        <dbReference type="SAM" id="Phobius"/>
    </source>
</evidence>